<evidence type="ECO:0000256" key="1">
    <source>
        <dbReference type="SAM" id="MobiDB-lite"/>
    </source>
</evidence>
<protein>
    <submittedName>
        <fullName evidence="2">Uncharacterized protein</fullName>
    </submittedName>
</protein>
<dbReference type="Proteomes" id="UP000708208">
    <property type="component" value="Unassembled WGS sequence"/>
</dbReference>
<evidence type="ECO:0000313" key="2">
    <source>
        <dbReference type="EMBL" id="CAG7815599.1"/>
    </source>
</evidence>
<evidence type="ECO:0000313" key="3">
    <source>
        <dbReference type="Proteomes" id="UP000708208"/>
    </source>
</evidence>
<comment type="caution">
    <text evidence="2">The sequence shown here is derived from an EMBL/GenBank/DDBJ whole genome shotgun (WGS) entry which is preliminary data.</text>
</comment>
<reference evidence="2" key="1">
    <citation type="submission" date="2021-06" db="EMBL/GenBank/DDBJ databases">
        <authorList>
            <person name="Hodson N. C."/>
            <person name="Mongue J. A."/>
            <person name="Jaron S. K."/>
        </authorList>
    </citation>
    <scope>NUCLEOTIDE SEQUENCE</scope>
</reference>
<accession>A0A8J2L528</accession>
<feature type="region of interest" description="Disordered" evidence="1">
    <location>
        <begin position="1"/>
        <end position="26"/>
    </location>
</feature>
<proteinExistence type="predicted"/>
<gene>
    <name evidence="2" type="ORF">AFUS01_LOCUS26266</name>
</gene>
<organism evidence="2 3">
    <name type="scientific">Allacma fusca</name>
    <dbReference type="NCBI Taxonomy" id="39272"/>
    <lineage>
        <taxon>Eukaryota</taxon>
        <taxon>Metazoa</taxon>
        <taxon>Ecdysozoa</taxon>
        <taxon>Arthropoda</taxon>
        <taxon>Hexapoda</taxon>
        <taxon>Collembola</taxon>
        <taxon>Symphypleona</taxon>
        <taxon>Sminthuridae</taxon>
        <taxon>Allacma</taxon>
    </lineage>
</organism>
<dbReference type="AlphaFoldDB" id="A0A8J2L528"/>
<sequence length="94" mass="10663">MGTFVESLGTPEKSLGTSEESFGTPEKSLGTIVLHRIRRVEKQIRTRVCQNEEVRAITARKQPHAATRQGEFVESDIKNPPEALMHRCFWPLCL</sequence>
<dbReference type="EMBL" id="CAJVCH010347946">
    <property type="protein sequence ID" value="CAG7815599.1"/>
    <property type="molecule type" value="Genomic_DNA"/>
</dbReference>
<keyword evidence="3" id="KW-1185">Reference proteome</keyword>
<name>A0A8J2L528_9HEXA</name>